<dbReference type="GO" id="GO:0019521">
    <property type="term" value="P:D-gluconate metabolic process"/>
    <property type="evidence" value="ECO:0007669"/>
    <property type="project" value="UniProtKB-KW"/>
</dbReference>
<evidence type="ECO:0000256" key="2">
    <source>
        <dbReference type="ARBA" id="ARBA00008420"/>
    </source>
</evidence>
<dbReference type="FunFam" id="3.40.50.300:FF:000522">
    <property type="entry name" value="Gluconokinase"/>
    <property type="match status" value="1"/>
</dbReference>
<dbReference type="Proteomes" id="UP000095349">
    <property type="component" value="Chromosome"/>
</dbReference>
<comment type="similarity">
    <text evidence="2 10">Belongs to the gluconokinase GntK/GntV family.</text>
</comment>
<dbReference type="KEGG" id="srn:A4G23_05156"/>
<dbReference type="NCBIfam" id="TIGR01313">
    <property type="entry name" value="therm_gnt_kin"/>
    <property type="match status" value="1"/>
</dbReference>
<evidence type="ECO:0000256" key="5">
    <source>
        <dbReference type="ARBA" id="ARBA00022741"/>
    </source>
</evidence>
<dbReference type="AlphaFoldDB" id="A0A1D8G9Z1"/>
<evidence type="ECO:0000313" key="12">
    <source>
        <dbReference type="EMBL" id="AOT62261.1"/>
    </source>
</evidence>
<dbReference type="EC" id="2.7.1.12" evidence="3 10"/>
<dbReference type="Pfam" id="PF01202">
    <property type="entry name" value="SKI"/>
    <property type="match status" value="1"/>
</dbReference>
<evidence type="ECO:0000313" key="13">
    <source>
        <dbReference type="Proteomes" id="UP000095349"/>
    </source>
</evidence>
<evidence type="ECO:0000256" key="10">
    <source>
        <dbReference type="RuleBase" id="RU363066"/>
    </source>
</evidence>
<dbReference type="SUPFAM" id="SSF52540">
    <property type="entry name" value="P-loop containing nucleoside triphosphate hydrolases"/>
    <property type="match status" value="1"/>
</dbReference>
<protein>
    <recommendedName>
        <fullName evidence="3 10">Gluconokinase</fullName>
        <ecNumber evidence="3 10">2.7.1.12</ecNumber>
    </recommendedName>
</protein>
<feature type="region of interest" description="Disordered" evidence="11">
    <location>
        <begin position="168"/>
        <end position="189"/>
    </location>
</feature>
<dbReference type="GO" id="GO:0005524">
    <property type="term" value="F:ATP binding"/>
    <property type="evidence" value="ECO:0007669"/>
    <property type="project" value="UniProtKB-KW"/>
</dbReference>
<keyword evidence="5 10" id="KW-0547">Nucleotide-binding</keyword>
<dbReference type="CDD" id="cd02021">
    <property type="entry name" value="GntK"/>
    <property type="match status" value="1"/>
</dbReference>
<sequence length="189" mass="19847">MPDRASPLVVVTGVSGSGKSTVGRALAGRLGVPYEEGDDLHPPENIAKMEAGAPLTDRDREPWLDRVAAWLGGRLQDGGGGVVACSGLKRRYRDRLAAVSPRVFFVHLHGPVELIAGRMAARRGHFMPPALLRSQVAALEPLAPDEHGAVVSVEGTPEETVALALRAVRQRHSPGAAGEGRGPGPEAPE</sequence>
<keyword evidence="13" id="KW-1185">Reference proteome</keyword>
<reference evidence="12 13" key="1">
    <citation type="submission" date="2016-09" db="EMBL/GenBank/DDBJ databases">
        <title>Streptomyces rubrolavendulae MJM4426 Genome sequencing and assembly.</title>
        <authorList>
            <person name="Kim J.-G."/>
        </authorList>
    </citation>
    <scope>NUCLEOTIDE SEQUENCE [LARGE SCALE GENOMIC DNA]</scope>
    <source>
        <strain evidence="12 13">MJM4426</strain>
    </source>
</reference>
<evidence type="ECO:0000256" key="8">
    <source>
        <dbReference type="ARBA" id="ARBA00023064"/>
    </source>
</evidence>
<organism evidence="12 13">
    <name type="scientific">Streptomyces rubrolavendulae</name>
    <dbReference type="NCBI Taxonomy" id="285473"/>
    <lineage>
        <taxon>Bacteria</taxon>
        <taxon>Bacillati</taxon>
        <taxon>Actinomycetota</taxon>
        <taxon>Actinomycetes</taxon>
        <taxon>Kitasatosporales</taxon>
        <taxon>Streptomycetaceae</taxon>
        <taxon>Streptomyces</taxon>
    </lineage>
</organism>
<gene>
    <name evidence="12" type="primary">gntK_2</name>
    <name evidence="12" type="ORF">A4G23_05156</name>
</gene>
<keyword evidence="8" id="KW-0311">Gluconate utilization</keyword>
<dbReference type="GO" id="GO:0046316">
    <property type="term" value="F:gluconokinase activity"/>
    <property type="evidence" value="ECO:0007669"/>
    <property type="project" value="UniProtKB-EC"/>
</dbReference>
<dbReference type="PATRIC" id="fig|285473.5.peg.5429"/>
<proteinExistence type="inferred from homology"/>
<keyword evidence="7 10" id="KW-0067">ATP-binding</keyword>
<accession>A0A1D8G9Z1</accession>
<dbReference type="RefSeq" id="WP_069979076.1">
    <property type="nucleotide sequence ID" value="NZ_CP017316.1"/>
</dbReference>
<comment type="pathway">
    <text evidence="1">Carbohydrate acid metabolism.</text>
</comment>
<dbReference type="Gene3D" id="3.40.50.300">
    <property type="entry name" value="P-loop containing nucleotide triphosphate hydrolases"/>
    <property type="match status" value="1"/>
</dbReference>
<dbReference type="STRING" id="285473.A4G23_05156"/>
<dbReference type="EMBL" id="CP017316">
    <property type="protein sequence ID" value="AOT62261.1"/>
    <property type="molecule type" value="Genomic_DNA"/>
</dbReference>
<evidence type="ECO:0000256" key="11">
    <source>
        <dbReference type="SAM" id="MobiDB-lite"/>
    </source>
</evidence>
<dbReference type="GO" id="GO:0005737">
    <property type="term" value="C:cytoplasm"/>
    <property type="evidence" value="ECO:0007669"/>
    <property type="project" value="TreeGrafter"/>
</dbReference>
<evidence type="ECO:0000256" key="6">
    <source>
        <dbReference type="ARBA" id="ARBA00022777"/>
    </source>
</evidence>
<keyword evidence="6 10" id="KW-0418">Kinase</keyword>
<evidence type="ECO:0000256" key="9">
    <source>
        <dbReference type="ARBA" id="ARBA00048090"/>
    </source>
</evidence>
<evidence type="ECO:0000256" key="3">
    <source>
        <dbReference type="ARBA" id="ARBA00012054"/>
    </source>
</evidence>
<name>A0A1D8G9Z1_9ACTN</name>
<dbReference type="PANTHER" id="PTHR43442:SF3">
    <property type="entry name" value="GLUCONOKINASE-RELATED"/>
    <property type="match status" value="1"/>
</dbReference>
<keyword evidence="4 10" id="KW-0808">Transferase</keyword>
<comment type="catalytic activity">
    <reaction evidence="9 10">
        <text>D-gluconate + ATP = 6-phospho-D-gluconate + ADP + H(+)</text>
        <dbReference type="Rhea" id="RHEA:19433"/>
        <dbReference type="ChEBI" id="CHEBI:15378"/>
        <dbReference type="ChEBI" id="CHEBI:18391"/>
        <dbReference type="ChEBI" id="CHEBI:30616"/>
        <dbReference type="ChEBI" id="CHEBI:58759"/>
        <dbReference type="ChEBI" id="CHEBI:456216"/>
        <dbReference type="EC" id="2.7.1.12"/>
    </reaction>
</comment>
<dbReference type="InterPro" id="IPR031322">
    <property type="entry name" value="Shikimate/glucono_kinase"/>
</dbReference>
<dbReference type="OrthoDB" id="9795716at2"/>
<dbReference type="InterPro" id="IPR027417">
    <property type="entry name" value="P-loop_NTPase"/>
</dbReference>
<evidence type="ECO:0000256" key="7">
    <source>
        <dbReference type="ARBA" id="ARBA00022840"/>
    </source>
</evidence>
<dbReference type="PANTHER" id="PTHR43442">
    <property type="entry name" value="GLUCONOKINASE-RELATED"/>
    <property type="match status" value="1"/>
</dbReference>
<evidence type="ECO:0000256" key="4">
    <source>
        <dbReference type="ARBA" id="ARBA00022679"/>
    </source>
</evidence>
<evidence type="ECO:0000256" key="1">
    <source>
        <dbReference type="ARBA" id="ARBA00004761"/>
    </source>
</evidence>
<dbReference type="InterPro" id="IPR006001">
    <property type="entry name" value="Therm_gnt_kin"/>
</dbReference>